<reference evidence="1 2" key="1">
    <citation type="submission" date="2016-02" db="EMBL/GenBank/DDBJ databases">
        <title>Genome sequence of Halalkalicoccus paucihalophilus DSM 24557.</title>
        <authorList>
            <person name="Poehlein A."/>
            <person name="Daniel R."/>
        </authorList>
    </citation>
    <scope>NUCLEOTIDE SEQUENCE [LARGE SCALE GENOMIC DNA]</scope>
    <source>
        <strain evidence="1 2">DSM 24557</strain>
    </source>
</reference>
<dbReference type="PATRIC" id="fig|1008153.3.peg.4381"/>
<accession>A0A151A8R2</accession>
<dbReference type="RefSeq" id="WP_157078573.1">
    <property type="nucleotide sequence ID" value="NZ_LTAZ01000017.1"/>
</dbReference>
<dbReference type="AlphaFoldDB" id="A0A151A8R2"/>
<dbReference type="EMBL" id="LTAZ01000017">
    <property type="protein sequence ID" value="KYH24009.1"/>
    <property type="molecule type" value="Genomic_DNA"/>
</dbReference>
<gene>
    <name evidence="1" type="ORF">HAPAU_40880</name>
</gene>
<evidence type="ECO:0000313" key="2">
    <source>
        <dbReference type="Proteomes" id="UP000075321"/>
    </source>
</evidence>
<comment type="caution">
    <text evidence="1">The sequence shown here is derived from an EMBL/GenBank/DDBJ whole genome shotgun (WGS) entry which is preliminary data.</text>
</comment>
<evidence type="ECO:0000313" key="1">
    <source>
        <dbReference type="EMBL" id="KYH24009.1"/>
    </source>
</evidence>
<dbReference type="Proteomes" id="UP000075321">
    <property type="component" value="Unassembled WGS sequence"/>
</dbReference>
<proteinExistence type="predicted"/>
<sequence>MELGEQEPFTYDGRLVFNGIYTTKIINSDLDFQEVISNDLTNFSDGSIDNPGHGYQVLPFSQFMEDTSVSPKIERELGEIHGFRYLEEIWEYHEVAINGSTENRPTLAKNSSFDAYWAYPDYFFIKGNKTETRKAEELVQYALDDYIQIKEISFHPEFLLWLFSKEKNGDDLPGSISINMLTDAEISGESPDLLGQHSKVTDSIDITKSALVLIGVLQQKGLVALEGVFEIGGQFVRARISTDGRIHIKADHAIKGSSDFERIILSLAFMRSFTGLYQYWEDLDAENRYPPVEFFIDLYNECDRQGIEINFSIDDVIGKFRKKGSTEEYEQYQSGLADFNR</sequence>
<dbReference type="OrthoDB" id="268048at2157"/>
<organism evidence="1 2">
    <name type="scientific">Halalkalicoccus paucihalophilus</name>
    <dbReference type="NCBI Taxonomy" id="1008153"/>
    <lineage>
        <taxon>Archaea</taxon>
        <taxon>Methanobacteriati</taxon>
        <taxon>Methanobacteriota</taxon>
        <taxon>Stenosarchaea group</taxon>
        <taxon>Halobacteria</taxon>
        <taxon>Halobacteriales</taxon>
        <taxon>Halococcaceae</taxon>
        <taxon>Halalkalicoccus</taxon>
    </lineage>
</organism>
<keyword evidence="2" id="KW-1185">Reference proteome</keyword>
<protein>
    <submittedName>
        <fullName evidence="1">Uncharacterized protein</fullName>
    </submittedName>
</protein>
<name>A0A151A8R2_9EURY</name>